<feature type="non-terminal residue" evidence="1">
    <location>
        <position position="1"/>
    </location>
</feature>
<keyword evidence="2" id="KW-1185">Reference proteome</keyword>
<protein>
    <submittedName>
        <fullName evidence="1">2336_t:CDS:1</fullName>
    </submittedName>
</protein>
<evidence type="ECO:0000313" key="1">
    <source>
        <dbReference type="EMBL" id="CAG8730805.1"/>
    </source>
</evidence>
<sequence length="63" mass="7607">FGTQLQIEICHNDLRPTIFENTPQYYVKLMKKCWERDPINRPSATKICETIAEWQDDQIFYLI</sequence>
<organism evidence="1 2">
    <name type="scientific">Cetraspora pellucida</name>
    <dbReference type="NCBI Taxonomy" id="1433469"/>
    <lineage>
        <taxon>Eukaryota</taxon>
        <taxon>Fungi</taxon>
        <taxon>Fungi incertae sedis</taxon>
        <taxon>Mucoromycota</taxon>
        <taxon>Glomeromycotina</taxon>
        <taxon>Glomeromycetes</taxon>
        <taxon>Diversisporales</taxon>
        <taxon>Gigasporaceae</taxon>
        <taxon>Cetraspora</taxon>
    </lineage>
</organism>
<comment type="caution">
    <text evidence="1">The sequence shown here is derived from an EMBL/GenBank/DDBJ whole genome shotgun (WGS) entry which is preliminary data.</text>
</comment>
<reference evidence="1" key="1">
    <citation type="submission" date="2021-06" db="EMBL/GenBank/DDBJ databases">
        <authorList>
            <person name="Kallberg Y."/>
            <person name="Tangrot J."/>
            <person name="Rosling A."/>
        </authorList>
    </citation>
    <scope>NUCLEOTIDE SEQUENCE</scope>
    <source>
        <strain evidence="1">28 12/20/2015</strain>
    </source>
</reference>
<proteinExistence type="predicted"/>
<evidence type="ECO:0000313" key="2">
    <source>
        <dbReference type="Proteomes" id="UP000789366"/>
    </source>
</evidence>
<accession>A0ACA9Q2D3</accession>
<gene>
    <name evidence="1" type="ORF">SPELUC_LOCUS13098</name>
</gene>
<name>A0ACA9Q2D3_9GLOM</name>
<dbReference type="Proteomes" id="UP000789366">
    <property type="component" value="Unassembled WGS sequence"/>
</dbReference>
<dbReference type="EMBL" id="CAJVPW010033328">
    <property type="protein sequence ID" value="CAG8730805.1"/>
    <property type="molecule type" value="Genomic_DNA"/>
</dbReference>